<evidence type="ECO:0000256" key="1">
    <source>
        <dbReference type="ARBA" id="ARBA00001946"/>
    </source>
</evidence>
<dbReference type="SUPFAM" id="SSF48239">
    <property type="entry name" value="Terpenoid cyclases/Protein prenyltransferases"/>
    <property type="match status" value="1"/>
</dbReference>
<dbReference type="InterPro" id="IPR005630">
    <property type="entry name" value="Terpene_synthase_metal-bd"/>
</dbReference>
<keyword evidence="8" id="KW-1185">Reference proteome</keyword>
<dbReference type="InterPro" id="IPR008949">
    <property type="entry name" value="Isoprenoid_synthase_dom_sf"/>
</dbReference>
<comment type="cofactor">
    <cofactor evidence="1">
        <name>Mg(2+)</name>
        <dbReference type="ChEBI" id="CHEBI:18420"/>
    </cofactor>
</comment>
<dbReference type="SFLD" id="SFLDS00005">
    <property type="entry name" value="Isoprenoid_Synthase_Type_I"/>
    <property type="match status" value="1"/>
</dbReference>
<proteinExistence type="predicted"/>
<dbReference type="GO" id="GO:0016114">
    <property type="term" value="P:terpenoid biosynthetic process"/>
    <property type="evidence" value="ECO:0007669"/>
    <property type="project" value="InterPro"/>
</dbReference>
<dbReference type="GO" id="GO:0010333">
    <property type="term" value="F:terpene synthase activity"/>
    <property type="evidence" value="ECO:0007669"/>
    <property type="project" value="InterPro"/>
</dbReference>
<evidence type="ECO:0000259" key="6">
    <source>
        <dbReference type="Pfam" id="PF03936"/>
    </source>
</evidence>
<evidence type="ECO:0000313" key="7">
    <source>
        <dbReference type="EMBL" id="KAJ4770618.1"/>
    </source>
</evidence>
<dbReference type="InterPro" id="IPR001906">
    <property type="entry name" value="Terpene_synth_N"/>
</dbReference>
<name>A0AAV8DWP6_9POAL</name>
<dbReference type="SFLD" id="SFLDG01019">
    <property type="entry name" value="Terpene_Cyclase_Like_1_C_Termi"/>
    <property type="match status" value="1"/>
</dbReference>
<dbReference type="GO" id="GO:0000287">
    <property type="term" value="F:magnesium ion binding"/>
    <property type="evidence" value="ECO:0007669"/>
    <property type="project" value="InterPro"/>
</dbReference>
<protein>
    <submittedName>
        <fullName evidence="7">Linalool synthase</fullName>
    </submittedName>
</protein>
<evidence type="ECO:0000313" key="8">
    <source>
        <dbReference type="Proteomes" id="UP001140206"/>
    </source>
</evidence>
<dbReference type="Proteomes" id="UP001140206">
    <property type="component" value="Chromosome 3"/>
</dbReference>
<accession>A0AAV8DWP6</accession>
<keyword evidence="3" id="KW-0460">Magnesium</keyword>
<dbReference type="AlphaFoldDB" id="A0AAV8DWP6"/>
<feature type="domain" description="Terpene synthase N-terminal" evidence="5">
    <location>
        <begin position="67"/>
        <end position="210"/>
    </location>
</feature>
<organism evidence="7 8">
    <name type="scientific">Rhynchospora pubera</name>
    <dbReference type="NCBI Taxonomy" id="906938"/>
    <lineage>
        <taxon>Eukaryota</taxon>
        <taxon>Viridiplantae</taxon>
        <taxon>Streptophyta</taxon>
        <taxon>Embryophyta</taxon>
        <taxon>Tracheophyta</taxon>
        <taxon>Spermatophyta</taxon>
        <taxon>Magnoliopsida</taxon>
        <taxon>Liliopsida</taxon>
        <taxon>Poales</taxon>
        <taxon>Cyperaceae</taxon>
        <taxon>Cyperoideae</taxon>
        <taxon>Rhynchosporeae</taxon>
        <taxon>Rhynchospora</taxon>
    </lineage>
</organism>
<reference evidence="7" key="1">
    <citation type="submission" date="2022-08" db="EMBL/GenBank/DDBJ databases">
        <authorList>
            <person name="Marques A."/>
        </authorList>
    </citation>
    <scope>NUCLEOTIDE SEQUENCE</scope>
    <source>
        <strain evidence="7">RhyPub2mFocal</strain>
        <tissue evidence="7">Leaves</tissue>
    </source>
</reference>
<dbReference type="Pfam" id="PF01397">
    <property type="entry name" value="Terpene_synth"/>
    <property type="match status" value="1"/>
</dbReference>
<evidence type="ECO:0000256" key="3">
    <source>
        <dbReference type="ARBA" id="ARBA00022842"/>
    </source>
</evidence>
<keyword evidence="2" id="KW-0479">Metal-binding</keyword>
<dbReference type="InterPro" id="IPR036965">
    <property type="entry name" value="Terpene_synth_N_sf"/>
</dbReference>
<dbReference type="Pfam" id="PF03936">
    <property type="entry name" value="Terpene_synth_C"/>
    <property type="match status" value="1"/>
</dbReference>
<evidence type="ECO:0000256" key="2">
    <source>
        <dbReference type="ARBA" id="ARBA00022723"/>
    </source>
</evidence>
<evidence type="ECO:0000259" key="5">
    <source>
        <dbReference type="Pfam" id="PF01397"/>
    </source>
</evidence>
<evidence type="ECO:0000256" key="4">
    <source>
        <dbReference type="ARBA" id="ARBA00023239"/>
    </source>
</evidence>
<dbReference type="PANTHER" id="PTHR31225">
    <property type="entry name" value="OS04G0344100 PROTEIN-RELATED"/>
    <property type="match status" value="1"/>
</dbReference>
<feature type="domain" description="Terpene synthase metal-binding" evidence="6">
    <location>
        <begin position="283"/>
        <end position="522"/>
    </location>
</feature>
<dbReference type="Gene3D" id="1.50.10.130">
    <property type="entry name" value="Terpene synthase, N-terminal domain"/>
    <property type="match status" value="1"/>
</dbReference>
<dbReference type="InterPro" id="IPR008930">
    <property type="entry name" value="Terpenoid_cyclase/PrenylTrfase"/>
</dbReference>
<dbReference type="PANTHER" id="PTHR31225:SF0">
    <property type="entry name" value="S-(+)-LINALOOL SYNTHASE, CHLOROPLASTIC"/>
    <property type="match status" value="1"/>
</dbReference>
<keyword evidence="4" id="KW-0456">Lyase</keyword>
<comment type="caution">
    <text evidence="7">The sequence shown here is derived from an EMBL/GenBank/DDBJ whole genome shotgun (WGS) entry which is preliminary data.</text>
</comment>
<dbReference type="InterPro" id="IPR034741">
    <property type="entry name" value="Terpene_cyclase-like_1_C"/>
</dbReference>
<dbReference type="EMBL" id="JAMFTS010000003">
    <property type="protein sequence ID" value="KAJ4770618.1"/>
    <property type="molecule type" value="Genomic_DNA"/>
</dbReference>
<dbReference type="Gene3D" id="1.10.600.10">
    <property type="entry name" value="Farnesyl Diphosphate Synthase"/>
    <property type="match status" value="1"/>
</dbReference>
<sequence length="576" mass="66436">MGNPLLISRDNFGSSFFKSSPFWTRRNFAPAAVSLPRNNVPVDHTLHSHDRCTTTPFKYEFHEDPSYLSKIGQNIEKVRTMLSQPSHKSNAIVTVDALKKLGIDHFFGEEISAILDVSYNNMYKTLKESDVKLTDIALQFKLLREAGYDVSSDVFQRFMNENGEFKQYLSKDAEGLISLHEASFLNMGEEMLYTAKDFSTMHLQSSVKHLGQRCGALVRHTLEHPNHMSLKQYKARNYLTQVLLYLTSDDASLSMKELAQTEFQLNQQLYQDEFKEIKRWWSDLGLARELTFARDQILKWYLWSMTALPGPQFSKHRLEMTKSVSFIYIIDDIFDIMVMGNPEELTLFTQTINRWEDSSALPGYMRACFIALNEVTNGIAQFVEEEYGLNPINNLRRSWATLCNAFLVEARWFADKQVPNAEEYLRNGITSSGVHLAMVHLLFVLGHRVTNETLHIIEGNSALVTCTAKILRLWDDLGSAEDENQEGFDGSYVEYYMKDNTSCSLNAAKLHTKKLISKSWEELNKEYFFNKSLSPYFKEASLNCARMVNVMYNYDEQQQLPLMNDYIQNLIFGGNY</sequence>
<gene>
    <name evidence="7" type="ORF">LUZ62_054875</name>
</gene>
<dbReference type="InterPro" id="IPR050148">
    <property type="entry name" value="Terpene_synthase-like"/>
</dbReference>
<dbReference type="SUPFAM" id="SSF48576">
    <property type="entry name" value="Terpenoid synthases"/>
    <property type="match status" value="1"/>
</dbReference>